<gene>
    <name evidence="2" type="ORF">H9838_08175</name>
</gene>
<dbReference type="AlphaFoldDB" id="A0A9D2C1A4"/>
<reference evidence="2" key="2">
    <citation type="submission" date="2021-04" db="EMBL/GenBank/DDBJ databases">
        <authorList>
            <person name="Gilroy R."/>
        </authorList>
    </citation>
    <scope>NUCLEOTIDE SEQUENCE</scope>
    <source>
        <strain evidence="2">1282</strain>
    </source>
</reference>
<feature type="domain" description="N-acetyltransferase" evidence="1">
    <location>
        <begin position="15"/>
        <end position="161"/>
    </location>
</feature>
<dbReference type="InterPro" id="IPR000182">
    <property type="entry name" value="GNAT_dom"/>
</dbReference>
<evidence type="ECO:0000313" key="3">
    <source>
        <dbReference type="Proteomes" id="UP000823915"/>
    </source>
</evidence>
<protein>
    <submittedName>
        <fullName evidence="2">GNAT family N-acetyltransferase</fullName>
    </submittedName>
</protein>
<dbReference type="Proteomes" id="UP000823915">
    <property type="component" value="Unassembled WGS sequence"/>
</dbReference>
<reference evidence="2" key="1">
    <citation type="journal article" date="2021" name="PeerJ">
        <title>Extensive microbial diversity within the chicken gut microbiome revealed by metagenomics and culture.</title>
        <authorList>
            <person name="Gilroy R."/>
            <person name="Ravi A."/>
            <person name="Getino M."/>
            <person name="Pursley I."/>
            <person name="Horton D.L."/>
            <person name="Alikhan N.F."/>
            <person name="Baker D."/>
            <person name="Gharbi K."/>
            <person name="Hall N."/>
            <person name="Watson M."/>
            <person name="Adriaenssens E.M."/>
            <person name="Foster-Nyarko E."/>
            <person name="Jarju S."/>
            <person name="Secka A."/>
            <person name="Antonio M."/>
            <person name="Oren A."/>
            <person name="Chaudhuri R.R."/>
            <person name="La Ragione R."/>
            <person name="Hildebrand F."/>
            <person name="Pallen M.J."/>
        </authorList>
    </citation>
    <scope>NUCLEOTIDE SEQUENCE</scope>
    <source>
        <strain evidence="2">1282</strain>
    </source>
</reference>
<dbReference type="SUPFAM" id="SSF55729">
    <property type="entry name" value="Acyl-CoA N-acyltransferases (Nat)"/>
    <property type="match status" value="1"/>
</dbReference>
<organism evidence="2 3">
    <name type="scientific">Candidatus Acutalibacter pullistercoris</name>
    <dbReference type="NCBI Taxonomy" id="2838418"/>
    <lineage>
        <taxon>Bacteria</taxon>
        <taxon>Bacillati</taxon>
        <taxon>Bacillota</taxon>
        <taxon>Clostridia</taxon>
        <taxon>Eubacteriales</taxon>
        <taxon>Acutalibacteraceae</taxon>
        <taxon>Acutalibacter</taxon>
    </lineage>
</organism>
<dbReference type="InterPro" id="IPR016181">
    <property type="entry name" value="Acyl_CoA_acyltransferase"/>
</dbReference>
<sequence>MERKMRWALGPMTGPEARQVTEWQYPAPYEMYNWAEEDDPAELLDGSYLACREESGALGGFLCFGPNATIPTREDVYRQGYLDVGLGLRPDLCGRGLGRGLLQQGLDWARRELGAGCFRLAVAQFNLRAQKVYRDCGFRETAQVTHGVTGDRFLLMVWEPSERRE</sequence>
<dbReference type="PROSITE" id="PS51186">
    <property type="entry name" value="GNAT"/>
    <property type="match status" value="1"/>
</dbReference>
<accession>A0A9D2C1A4</accession>
<dbReference type="EMBL" id="DXDU01000129">
    <property type="protein sequence ID" value="HIY27129.1"/>
    <property type="molecule type" value="Genomic_DNA"/>
</dbReference>
<dbReference type="GO" id="GO:0016747">
    <property type="term" value="F:acyltransferase activity, transferring groups other than amino-acyl groups"/>
    <property type="evidence" value="ECO:0007669"/>
    <property type="project" value="InterPro"/>
</dbReference>
<evidence type="ECO:0000313" key="2">
    <source>
        <dbReference type="EMBL" id="HIY27129.1"/>
    </source>
</evidence>
<dbReference type="Pfam" id="PF00583">
    <property type="entry name" value="Acetyltransf_1"/>
    <property type="match status" value="1"/>
</dbReference>
<evidence type="ECO:0000259" key="1">
    <source>
        <dbReference type="PROSITE" id="PS51186"/>
    </source>
</evidence>
<proteinExistence type="predicted"/>
<dbReference type="Gene3D" id="3.40.630.30">
    <property type="match status" value="1"/>
</dbReference>
<comment type="caution">
    <text evidence="2">The sequence shown here is derived from an EMBL/GenBank/DDBJ whole genome shotgun (WGS) entry which is preliminary data.</text>
</comment>
<name>A0A9D2C1A4_9FIRM</name>